<evidence type="ECO:0000256" key="1">
    <source>
        <dbReference type="SAM" id="Phobius"/>
    </source>
</evidence>
<proteinExistence type="predicted"/>
<evidence type="ECO:0000313" key="2">
    <source>
        <dbReference type="EMBL" id="JAS89241.1"/>
    </source>
</evidence>
<dbReference type="AlphaFoldDB" id="A0A1B6IQN9"/>
<keyword evidence="1" id="KW-0472">Membrane</keyword>
<feature type="transmembrane region" description="Helical" evidence="1">
    <location>
        <begin position="60"/>
        <end position="83"/>
    </location>
</feature>
<sequence length="122" mass="12981">EEVKPLLSIACVILNTADIVSKGIPPTLLDILLPSLATTYGAALITSSVTQAFSVTPRAFLTYLIGLVLSLYLYSNKLFLAVIGEAPMISKVLSTMELASSEKQTSKIITCQVIGFFAGKLV</sequence>
<accession>A0A1B6IQN9</accession>
<feature type="non-terminal residue" evidence="2">
    <location>
        <position position="1"/>
    </location>
</feature>
<feature type="transmembrane region" description="Helical" evidence="1">
    <location>
        <begin position="31"/>
        <end position="54"/>
    </location>
</feature>
<protein>
    <submittedName>
        <fullName evidence="2">Uncharacterized protein</fullName>
    </submittedName>
</protein>
<keyword evidence="1" id="KW-0812">Transmembrane</keyword>
<reference evidence="2" key="1">
    <citation type="submission" date="2015-11" db="EMBL/GenBank/DDBJ databases">
        <title>De novo transcriptome assembly of four potential Pierce s Disease insect vectors from Arizona vineyards.</title>
        <authorList>
            <person name="Tassone E.E."/>
        </authorList>
    </citation>
    <scope>NUCLEOTIDE SEQUENCE</scope>
</reference>
<gene>
    <name evidence="2" type="ORF">g.3159</name>
</gene>
<feature type="non-terminal residue" evidence="2">
    <location>
        <position position="122"/>
    </location>
</feature>
<organism evidence="2">
    <name type="scientific">Homalodisca liturata</name>
    <dbReference type="NCBI Taxonomy" id="320908"/>
    <lineage>
        <taxon>Eukaryota</taxon>
        <taxon>Metazoa</taxon>
        <taxon>Ecdysozoa</taxon>
        <taxon>Arthropoda</taxon>
        <taxon>Hexapoda</taxon>
        <taxon>Insecta</taxon>
        <taxon>Pterygota</taxon>
        <taxon>Neoptera</taxon>
        <taxon>Paraneoptera</taxon>
        <taxon>Hemiptera</taxon>
        <taxon>Auchenorrhyncha</taxon>
        <taxon>Membracoidea</taxon>
        <taxon>Cicadellidae</taxon>
        <taxon>Cicadellinae</taxon>
        <taxon>Proconiini</taxon>
        <taxon>Homalodisca</taxon>
    </lineage>
</organism>
<dbReference type="EMBL" id="GECU01018465">
    <property type="protein sequence ID" value="JAS89241.1"/>
    <property type="molecule type" value="Transcribed_RNA"/>
</dbReference>
<name>A0A1B6IQN9_9HEMI</name>
<keyword evidence="1" id="KW-1133">Transmembrane helix</keyword>